<gene>
    <name evidence="1" type="ORF">SAMN04487860_101269</name>
</gene>
<dbReference type="Proteomes" id="UP000184394">
    <property type="component" value="Unassembled WGS sequence"/>
</dbReference>
<evidence type="ECO:0000313" key="2">
    <source>
        <dbReference type="Proteomes" id="UP000184394"/>
    </source>
</evidence>
<reference evidence="1 2" key="1">
    <citation type="submission" date="2016-11" db="EMBL/GenBank/DDBJ databases">
        <authorList>
            <person name="Jaros S."/>
            <person name="Januszkiewicz K."/>
            <person name="Wedrychowicz H."/>
        </authorList>
    </citation>
    <scope>NUCLEOTIDE SEQUENCE [LARGE SCALE GENOMIC DNA]</scope>
    <source>
        <strain evidence="1 2">Y1</strain>
    </source>
</reference>
<accession>A0A1M7GFQ3</accession>
<proteinExistence type="predicted"/>
<organism evidence="1 2">
    <name type="scientific">Ruminococcus flavefaciens</name>
    <dbReference type="NCBI Taxonomy" id="1265"/>
    <lineage>
        <taxon>Bacteria</taxon>
        <taxon>Bacillati</taxon>
        <taxon>Bacillota</taxon>
        <taxon>Clostridia</taxon>
        <taxon>Eubacteriales</taxon>
        <taxon>Oscillospiraceae</taxon>
        <taxon>Ruminococcus</taxon>
    </lineage>
</organism>
<evidence type="ECO:0000313" key="1">
    <source>
        <dbReference type="EMBL" id="SHM14965.1"/>
    </source>
</evidence>
<dbReference type="EMBL" id="FRCT01000001">
    <property type="protein sequence ID" value="SHM14965.1"/>
    <property type="molecule type" value="Genomic_DNA"/>
</dbReference>
<protein>
    <submittedName>
        <fullName evidence="1">Uncharacterized protein</fullName>
    </submittedName>
</protein>
<sequence length="43" mass="5150">MIYPLLDLSNTFDYITVAIVCQFTKTTFVYTNKYFAFKNVRCR</sequence>
<name>A0A1M7GFQ3_RUMFL</name>
<dbReference type="AlphaFoldDB" id="A0A1M7GFQ3"/>